<feature type="compositionally biased region" description="Polar residues" evidence="1">
    <location>
        <begin position="54"/>
        <end position="64"/>
    </location>
</feature>
<evidence type="ECO:0000313" key="2">
    <source>
        <dbReference type="Proteomes" id="UP000050761"/>
    </source>
</evidence>
<organism evidence="2 3">
    <name type="scientific">Heligmosomoides polygyrus</name>
    <name type="common">Parasitic roundworm</name>
    <dbReference type="NCBI Taxonomy" id="6339"/>
    <lineage>
        <taxon>Eukaryota</taxon>
        <taxon>Metazoa</taxon>
        <taxon>Ecdysozoa</taxon>
        <taxon>Nematoda</taxon>
        <taxon>Chromadorea</taxon>
        <taxon>Rhabditida</taxon>
        <taxon>Rhabditina</taxon>
        <taxon>Rhabditomorpha</taxon>
        <taxon>Strongyloidea</taxon>
        <taxon>Heligmosomidae</taxon>
        <taxon>Heligmosomoides</taxon>
    </lineage>
</organism>
<name>A0A183F4C2_HELPZ</name>
<evidence type="ECO:0000256" key="1">
    <source>
        <dbReference type="SAM" id="MobiDB-lite"/>
    </source>
</evidence>
<dbReference type="Proteomes" id="UP000050761">
    <property type="component" value="Unassembled WGS sequence"/>
</dbReference>
<keyword evidence="2" id="KW-1185">Reference proteome</keyword>
<sequence>LNWKRFKKKVNEMKNFEFQVSFRHQIGRSGPPVQCTKTKSLSLDFHRAIPITNIHSMSNGSSRNVSHERPPLQKQRRKSSDTVLEIDADDLL</sequence>
<protein>
    <submittedName>
        <fullName evidence="3">Ovule protein</fullName>
    </submittedName>
</protein>
<dbReference type="AlphaFoldDB" id="A0A183F4C2"/>
<reference evidence="3" key="1">
    <citation type="submission" date="2019-09" db="UniProtKB">
        <authorList>
            <consortium name="WormBaseParasite"/>
        </authorList>
    </citation>
    <scope>IDENTIFICATION</scope>
</reference>
<feature type="region of interest" description="Disordered" evidence="1">
    <location>
        <begin position="54"/>
        <end position="92"/>
    </location>
</feature>
<evidence type="ECO:0000313" key="3">
    <source>
        <dbReference type="WBParaSite" id="HPBE_0000101401-mRNA-1"/>
    </source>
</evidence>
<dbReference type="WBParaSite" id="HPBE_0000101401-mRNA-1">
    <property type="protein sequence ID" value="HPBE_0000101401-mRNA-1"/>
    <property type="gene ID" value="HPBE_0000101401"/>
</dbReference>
<accession>A0A183F4C2</accession>
<proteinExistence type="predicted"/>